<name>A0AAJ7WP26_PETMA</name>
<keyword evidence="7" id="KW-0256">Endoplasmic reticulum</keyword>
<evidence type="ECO:0000256" key="11">
    <source>
        <dbReference type="ARBA" id="ARBA00025913"/>
    </source>
</evidence>
<sequence length="217" mass="24083">MSVYTVTGALLFLCTLGSSPAAVDAGVFNNIYPEVINNTLHYYFVPDGVYDDEDGLDKCLVEFDLSGRRLDLDDRRKNSWSGSDLDGFRRETKDDSRVLESLLKVIQHDTDGAESYGRFLRSELSTLGQAFGDAATSLQELESKLQAQKEALSHVVVVEELLRLGADSTDLLGEVLGASASSHESSRYVESLVHLNDARLTTIFHKYIEAWQVHYAV</sequence>
<dbReference type="PANTHER" id="PTHR31185:SF0">
    <property type="entry name" value="FIN BUD INITIATION FACTOR HOMOLOG"/>
    <property type="match status" value="1"/>
</dbReference>
<evidence type="ECO:0000256" key="3">
    <source>
        <dbReference type="ARBA" id="ARBA00004613"/>
    </source>
</evidence>
<comment type="similarity">
    <text evidence="4">Belongs to the FIBIN family.</text>
</comment>
<keyword evidence="14" id="KW-0648">Protein biosynthesis</keyword>
<keyword evidence="14" id="KW-0396">Initiation factor</keyword>
<reference evidence="14" key="1">
    <citation type="submission" date="2025-08" db="UniProtKB">
        <authorList>
            <consortium name="RefSeq"/>
        </authorList>
    </citation>
    <scope>IDENTIFICATION</scope>
    <source>
        <tissue evidence="14">Sperm</tissue>
    </source>
</reference>
<protein>
    <submittedName>
        <fullName evidence="14">Fin bud initiation factor homolog</fullName>
    </submittedName>
</protein>
<comment type="subunit">
    <text evidence="11">Homodimer; disulfide-linked. Seems to also exist as monomers.</text>
</comment>
<evidence type="ECO:0000256" key="2">
    <source>
        <dbReference type="ARBA" id="ARBA00004555"/>
    </source>
</evidence>
<keyword evidence="6 12" id="KW-0732">Signal</keyword>
<gene>
    <name evidence="14" type="primary">FIBIN</name>
</gene>
<dbReference type="Proteomes" id="UP001318040">
    <property type="component" value="Chromosome 7"/>
</dbReference>
<evidence type="ECO:0000256" key="6">
    <source>
        <dbReference type="ARBA" id="ARBA00022729"/>
    </source>
</evidence>
<dbReference type="KEGG" id="pmrn:116939872"/>
<dbReference type="Pfam" id="PF15819">
    <property type="entry name" value="Fibin"/>
    <property type="match status" value="1"/>
</dbReference>
<evidence type="ECO:0000256" key="5">
    <source>
        <dbReference type="ARBA" id="ARBA00022525"/>
    </source>
</evidence>
<dbReference type="CTD" id="387758"/>
<dbReference type="InterPro" id="IPR026772">
    <property type="entry name" value="Fibin"/>
</dbReference>
<evidence type="ECO:0000313" key="13">
    <source>
        <dbReference type="Proteomes" id="UP001318040"/>
    </source>
</evidence>
<keyword evidence="10" id="KW-0325">Glycoprotein</keyword>
<evidence type="ECO:0000256" key="9">
    <source>
        <dbReference type="ARBA" id="ARBA00023157"/>
    </source>
</evidence>
<proteinExistence type="inferred from homology"/>
<keyword evidence="8" id="KW-0333">Golgi apparatus</keyword>
<dbReference type="GO" id="GO:0005576">
    <property type="term" value="C:extracellular region"/>
    <property type="evidence" value="ECO:0007669"/>
    <property type="project" value="UniProtKB-SubCell"/>
</dbReference>
<accession>A0AAJ7WP26</accession>
<comment type="subcellular location">
    <subcellularLocation>
        <location evidence="1">Endoplasmic reticulum</location>
    </subcellularLocation>
    <subcellularLocation>
        <location evidence="2">Golgi apparatus</location>
    </subcellularLocation>
    <subcellularLocation>
        <location evidence="3">Secreted</location>
    </subcellularLocation>
</comment>
<organism evidence="13 14">
    <name type="scientific">Petromyzon marinus</name>
    <name type="common">Sea lamprey</name>
    <dbReference type="NCBI Taxonomy" id="7757"/>
    <lineage>
        <taxon>Eukaryota</taxon>
        <taxon>Metazoa</taxon>
        <taxon>Chordata</taxon>
        <taxon>Craniata</taxon>
        <taxon>Vertebrata</taxon>
        <taxon>Cyclostomata</taxon>
        <taxon>Hyperoartia</taxon>
        <taxon>Petromyzontiformes</taxon>
        <taxon>Petromyzontidae</taxon>
        <taxon>Petromyzon</taxon>
    </lineage>
</organism>
<evidence type="ECO:0000256" key="10">
    <source>
        <dbReference type="ARBA" id="ARBA00023180"/>
    </source>
</evidence>
<evidence type="ECO:0000256" key="4">
    <source>
        <dbReference type="ARBA" id="ARBA00007437"/>
    </source>
</evidence>
<dbReference type="RefSeq" id="XP_032804710.1">
    <property type="nucleotide sequence ID" value="XM_032948819.1"/>
</dbReference>
<feature type="chain" id="PRO_5042544348" evidence="12">
    <location>
        <begin position="26"/>
        <end position="217"/>
    </location>
</feature>
<dbReference type="GO" id="GO:0005783">
    <property type="term" value="C:endoplasmic reticulum"/>
    <property type="evidence" value="ECO:0007669"/>
    <property type="project" value="UniProtKB-SubCell"/>
</dbReference>
<evidence type="ECO:0000256" key="7">
    <source>
        <dbReference type="ARBA" id="ARBA00022824"/>
    </source>
</evidence>
<dbReference type="GO" id="GO:0003743">
    <property type="term" value="F:translation initiation factor activity"/>
    <property type="evidence" value="ECO:0007669"/>
    <property type="project" value="UniProtKB-KW"/>
</dbReference>
<dbReference type="GeneID" id="116939872"/>
<feature type="signal peptide" evidence="12">
    <location>
        <begin position="1"/>
        <end position="25"/>
    </location>
</feature>
<evidence type="ECO:0000256" key="1">
    <source>
        <dbReference type="ARBA" id="ARBA00004240"/>
    </source>
</evidence>
<dbReference type="PANTHER" id="PTHR31185">
    <property type="entry name" value="FIN BUD INITIATION FACTOR FIBIN"/>
    <property type="match status" value="1"/>
</dbReference>
<keyword evidence="5" id="KW-0964">Secreted</keyword>
<dbReference type="GO" id="GO:0005794">
    <property type="term" value="C:Golgi apparatus"/>
    <property type="evidence" value="ECO:0007669"/>
    <property type="project" value="UniProtKB-SubCell"/>
</dbReference>
<evidence type="ECO:0000313" key="14">
    <source>
        <dbReference type="RefSeq" id="XP_032804710.1"/>
    </source>
</evidence>
<keyword evidence="9" id="KW-1015">Disulfide bond</keyword>
<keyword evidence="13" id="KW-1185">Reference proteome</keyword>
<evidence type="ECO:0000256" key="12">
    <source>
        <dbReference type="SAM" id="SignalP"/>
    </source>
</evidence>
<evidence type="ECO:0000256" key="8">
    <source>
        <dbReference type="ARBA" id="ARBA00023034"/>
    </source>
</evidence>
<dbReference type="AlphaFoldDB" id="A0AAJ7WP26"/>